<name>A0A9D4US26_ADICA</name>
<evidence type="ECO:0000313" key="1">
    <source>
        <dbReference type="EMBL" id="KAI5072348.1"/>
    </source>
</evidence>
<evidence type="ECO:0000313" key="2">
    <source>
        <dbReference type="Proteomes" id="UP000886520"/>
    </source>
</evidence>
<gene>
    <name evidence="1" type="ORF">GOP47_0012454</name>
</gene>
<keyword evidence="2" id="KW-1185">Reference proteome</keyword>
<reference evidence="1" key="1">
    <citation type="submission" date="2021-01" db="EMBL/GenBank/DDBJ databases">
        <title>Adiantum capillus-veneris genome.</title>
        <authorList>
            <person name="Fang Y."/>
            <person name="Liao Q."/>
        </authorList>
    </citation>
    <scope>NUCLEOTIDE SEQUENCE</scope>
    <source>
        <strain evidence="1">H3</strain>
        <tissue evidence="1">Leaf</tissue>
    </source>
</reference>
<comment type="caution">
    <text evidence="1">The sequence shown here is derived from an EMBL/GenBank/DDBJ whole genome shotgun (WGS) entry which is preliminary data.</text>
</comment>
<proteinExistence type="predicted"/>
<sequence>MTLLVFEAFRRDRKREFVHVLGCQFHATRLLRDFYHGHKYHGRFYVSHLDGFTTFVIGQILTVVLNVESLEEVLSRVGKTLNEVSISLFNQF</sequence>
<organism evidence="1 2">
    <name type="scientific">Adiantum capillus-veneris</name>
    <name type="common">Maidenhair fern</name>
    <dbReference type="NCBI Taxonomy" id="13818"/>
    <lineage>
        <taxon>Eukaryota</taxon>
        <taxon>Viridiplantae</taxon>
        <taxon>Streptophyta</taxon>
        <taxon>Embryophyta</taxon>
        <taxon>Tracheophyta</taxon>
        <taxon>Polypodiopsida</taxon>
        <taxon>Polypodiidae</taxon>
        <taxon>Polypodiales</taxon>
        <taxon>Pteridineae</taxon>
        <taxon>Pteridaceae</taxon>
        <taxon>Vittarioideae</taxon>
        <taxon>Adiantum</taxon>
    </lineage>
</organism>
<dbReference type="EMBL" id="JABFUD020000012">
    <property type="protein sequence ID" value="KAI5072348.1"/>
    <property type="molecule type" value="Genomic_DNA"/>
</dbReference>
<dbReference type="AlphaFoldDB" id="A0A9D4US26"/>
<accession>A0A9D4US26</accession>
<dbReference type="Proteomes" id="UP000886520">
    <property type="component" value="Chromosome 12"/>
</dbReference>
<protein>
    <submittedName>
        <fullName evidence="1">Uncharacterized protein</fullName>
    </submittedName>
</protein>